<dbReference type="EMBL" id="CP017599">
    <property type="protein sequence ID" value="AOW98381.1"/>
    <property type="molecule type" value="Genomic_DNA"/>
</dbReference>
<dbReference type="KEGG" id="mpro:BJP34_02010"/>
<sequence length="68" mass="7290">MNTQLASPPAQYDNLNIPTPHTSCEEEGIVTDTIGENGSITTFAIAEKGGASTKRLGKRRGRPARSFE</sequence>
<dbReference type="AlphaFoldDB" id="A0A1D8TL54"/>
<name>A0A1D8TL54_9CYAN</name>
<reference evidence="2" key="1">
    <citation type="submission" date="2016-10" db="EMBL/GenBank/DDBJ databases">
        <title>Comparative genomics uncovers the prolific and rare metabolic potential of the cyanobacterial genus Moorea.</title>
        <authorList>
            <person name="Leao T."/>
            <person name="Castelao G."/>
            <person name="Korobeynikov A."/>
            <person name="Monroe E.A."/>
            <person name="Podell S."/>
            <person name="Glukhov E."/>
            <person name="Allen E."/>
            <person name="Gerwick W.H."/>
            <person name="Gerwick L."/>
        </authorList>
    </citation>
    <scope>NUCLEOTIDE SEQUENCE [LARGE SCALE GENOMIC DNA]</scope>
    <source>
        <strain evidence="2">PAL-8-15-08-1</strain>
    </source>
</reference>
<protein>
    <submittedName>
        <fullName evidence="1">Uncharacterized protein</fullName>
    </submittedName>
</protein>
<gene>
    <name evidence="1" type="ORF">BJP34_02010</name>
</gene>
<proteinExistence type="predicted"/>
<dbReference type="Proteomes" id="UP000177870">
    <property type="component" value="Chromosome"/>
</dbReference>
<evidence type="ECO:0000313" key="2">
    <source>
        <dbReference type="Proteomes" id="UP000177870"/>
    </source>
</evidence>
<accession>A0A1D8TL54</accession>
<evidence type="ECO:0000313" key="1">
    <source>
        <dbReference type="EMBL" id="AOW98381.1"/>
    </source>
</evidence>
<organism evidence="1 2">
    <name type="scientific">Moorena producens PAL-8-15-08-1</name>
    <dbReference type="NCBI Taxonomy" id="1458985"/>
    <lineage>
        <taxon>Bacteria</taxon>
        <taxon>Bacillati</taxon>
        <taxon>Cyanobacteriota</taxon>
        <taxon>Cyanophyceae</taxon>
        <taxon>Coleofasciculales</taxon>
        <taxon>Coleofasciculaceae</taxon>
        <taxon>Moorena</taxon>
    </lineage>
</organism>